<comment type="caution">
    <text evidence="2">The sequence shown here is derived from an EMBL/GenBank/DDBJ whole genome shotgun (WGS) entry which is preliminary data.</text>
</comment>
<organism evidence="2 3">
    <name type="scientific">Streptomyces humicola</name>
    <dbReference type="NCBI Taxonomy" id="2953240"/>
    <lineage>
        <taxon>Bacteria</taxon>
        <taxon>Bacillati</taxon>
        <taxon>Actinomycetota</taxon>
        <taxon>Actinomycetes</taxon>
        <taxon>Kitasatosporales</taxon>
        <taxon>Streptomycetaceae</taxon>
        <taxon>Streptomyces</taxon>
    </lineage>
</organism>
<dbReference type="RefSeq" id="WP_255922571.1">
    <property type="nucleotide sequence ID" value="NZ_JANFNG010000023.1"/>
</dbReference>
<sequence>MRPTGPMPAMPGAWRWRPNPLRRRSDVVEAWAGLATAAVVAVGAPAAGLATGRTVGYELQRTVRLQHAQRHLVPATVLSTSARTVPAVSADGDSTDGQDTVRSAVVRWTAPDGTVRTGTIHIVLPRQSGDRVPVWIDTRGVLTGRPMDRSTATTNAVAAGLGVAAGVASFACGMRQLLGWRILRRRLADWERAWARLGQDWGRAGAGG</sequence>
<evidence type="ECO:0000313" key="2">
    <source>
        <dbReference type="EMBL" id="MCQ4083604.1"/>
    </source>
</evidence>
<dbReference type="EMBL" id="JANFNG010000023">
    <property type="protein sequence ID" value="MCQ4083604.1"/>
    <property type="molecule type" value="Genomic_DNA"/>
</dbReference>
<proteinExistence type="predicted"/>
<dbReference type="PANTHER" id="PTHR42305:SF1">
    <property type="entry name" value="MEMBRANE PROTEIN RV1733C-RELATED"/>
    <property type="match status" value="1"/>
</dbReference>
<dbReference type="Proteomes" id="UP001057702">
    <property type="component" value="Unassembled WGS sequence"/>
</dbReference>
<evidence type="ECO:0008006" key="4">
    <source>
        <dbReference type="Google" id="ProtNLM"/>
    </source>
</evidence>
<gene>
    <name evidence="2" type="ORF">NGB36_24140</name>
</gene>
<dbReference type="PANTHER" id="PTHR42305">
    <property type="entry name" value="MEMBRANE PROTEIN RV1733C-RELATED"/>
    <property type="match status" value="1"/>
</dbReference>
<protein>
    <recommendedName>
        <fullName evidence="4">Proline rich protein membrane protein</fullName>
    </recommendedName>
</protein>
<feature type="transmembrane region" description="Helical" evidence="1">
    <location>
        <begin position="156"/>
        <end position="178"/>
    </location>
</feature>
<keyword evidence="3" id="KW-1185">Reference proteome</keyword>
<keyword evidence="1" id="KW-0472">Membrane</keyword>
<keyword evidence="1" id="KW-1133">Transmembrane helix</keyword>
<name>A0ABT1Q139_9ACTN</name>
<evidence type="ECO:0000313" key="3">
    <source>
        <dbReference type="Proteomes" id="UP001057702"/>
    </source>
</evidence>
<reference evidence="2" key="1">
    <citation type="submission" date="2022-06" db="EMBL/GenBank/DDBJ databases">
        <title>Draft genome sequence of Streptomyces sp. RB6PN25 isolated from peat swamp forest in Thailand.</title>
        <authorList>
            <person name="Duangmal K."/>
            <person name="Klaysubun C."/>
        </authorList>
    </citation>
    <scope>NUCLEOTIDE SEQUENCE</scope>
    <source>
        <strain evidence="2">RB6PN25</strain>
    </source>
</reference>
<evidence type="ECO:0000256" key="1">
    <source>
        <dbReference type="SAM" id="Phobius"/>
    </source>
</evidence>
<keyword evidence="1" id="KW-0812">Transmembrane</keyword>
<accession>A0ABT1Q139</accession>
<dbReference type="InterPro" id="IPR039708">
    <property type="entry name" value="MT1774/Rv1733c-like"/>
</dbReference>